<keyword evidence="2" id="KW-1185">Reference proteome</keyword>
<dbReference type="Proteomes" id="UP000058020">
    <property type="component" value="Chromosome"/>
</dbReference>
<dbReference type="AlphaFoldDB" id="A0A0M3TUA8"/>
<organism evidence="1 2">
    <name type="scientific">Candidatus Thioglobus autotrophicus</name>
    <dbReference type="NCBI Taxonomy" id="1705394"/>
    <lineage>
        <taxon>Bacteria</taxon>
        <taxon>Pseudomonadati</taxon>
        <taxon>Pseudomonadota</taxon>
        <taxon>Gammaproteobacteria</taxon>
        <taxon>Candidatus Pseudothioglobaceae</taxon>
        <taxon>Candidatus Thioglobus</taxon>
    </lineage>
</organism>
<protein>
    <submittedName>
        <fullName evidence="1">Uncharacterized protein</fullName>
    </submittedName>
</protein>
<evidence type="ECO:0000313" key="2">
    <source>
        <dbReference type="Proteomes" id="UP000058020"/>
    </source>
</evidence>
<reference evidence="1 2" key="1">
    <citation type="journal article" date="2015" name="Genome Announc.">
        <title>Genome Sequence of 'Candidatus Thioglobus autotrophica' Strain EF1, a Chemoautotroph from the SUP05 Clade of Marine Gammaproteobacteria.</title>
        <authorList>
            <person name="Shah V."/>
            <person name="Morris R.M."/>
        </authorList>
    </citation>
    <scope>NUCLEOTIDE SEQUENCE [LARGE SCALE GENOMIC DNA]</scope>
    <source>
        <strain evidence="1 2">EF1</strain>
    </source>
</reference>
<accession>A0A0M3TUA8</accession>
<sequence>MNLLKNNVVCTNLVKNNGKNMKIKPITFLIAFAASVSSQAGIWEKMTTMGATTIKPSSEYLIETAGWNIRVYEWIPADNPDTRCMFAAGSEKGGVACYSIND</sequence>
<gene>
    <name evidence="1" type="ORF">SP60_04895</name>
</gene>
<name>A0A0M3TUA8_9GAMM</name>
<evidence type="ECO:0000313" key="1">
    <source>
        <dbReference type="EMBL" id="ALE52605.1"/>
    </source>
</evidence>
<dbReference type="KEGG" id="tho:SP60_04895"/>
<dbReference type="STRING" id="1705394.SP60_04895"/>
<dbReference type="EMBL" id="CP010552">
    <property type="protein sequence ID" value="ALE52605.1"/>
    <property type="molecule type" value="Genomic_DNA"/>
</dbReference>
<proteinExistence type="predicted"/>